<organism evidence="1 2">
    <name type="scientific">Naganishia adeliensis</name>
    <dbReference type="NCBI Taxonomy" id="92952"/>
    <lineage>
        <taxon>Eukaryota</taxon>
        <taxon>Fungi</taxon>
        <taxon>Dikarya</taxon>
        <taxon>Basidiomycota</taxon>
        <taxon>Agaricomycotina</taxon>
        <taxon>Tremellomycetes</taxon>
        <taxon>Filobasidiales</taxon>
        <taxon>Filobasidiaceae</taxon>
        <taxon>Naganishia</taxon>
    </lineage>
</organism>
<dbReference type="EMBL" id="JASBWS010000015">
    <property type="protein sequence ID" value="KAJ9112444.1"/>
    <property type="molecule type" value="Genomic_DNA"/>
</dbReference>
<reference evidence="1" key="1">
    <citation type="submission" date="2023-04" db="EMBL/GenBank/DDBJ databases">
        <title>Draft Genome sequencing of Naganishia species isolated from polar environments using Oxford Nanopore Technology.</title>
        <authorList>
            <person name="Leo P."/>
            <person name="Venkateswaran K."/>
        </authorList>
    </citation>
    <scope>NUCLEOTIDE SEQUENCE</scope>
    <source>
        <strain evidence="1">MNA-CCFEE 5262</strain>
    </source>
</reference>
<evidence type="ECO:0000313" key="2">
    <source>
        <dbReference type="Proteomes" id="UP001230649"/>
    </source>
</evidence>
<gene>
    <name evidence="1" type="ORF">QFC20_002232</name>
</gene>
<name>A0ACC2WMJ3_9TREE</name>
<comment type="caution">
    <text evidence="1">The sequence shown here is derived from an EMBL/GenBank/DDBJ whole genome shotgun (WGS) entry which is preliminary data.</text>
</comment>
<dbReference type="Proteomes" id="UP001230649">
    <property type="component" value="Unassembled WGS sequence"/>
</dbReference>
<proteinExistence type="predicted"/>
<evidence type="ECO:0000313" key="1">
    <source>
        <dbReference type="EMBL" id="KAJ9112444.1"/>
    </source>
</evidence>
<keyword evidence="2" id="KW-1185">Reference proteome</keyword>
<accession>A0ACC2WMJ3</accession>
<protein>
    <submittedName>
        <fullName evidence="1">Uncharacterized protein</fullName>
    </submittedName>
</protein>
<sequence length="635" mass="69579">MSTGQITLPGMNPMATHPTTEPSNLEFAETQSVTLCWEISGLKEIFEKSRGESKSKCIKSAVFGDPDNLWEVIFPNTSLTNPPPGAPNNGIGEYSSFYLSAVPTDEEKAHGIKGKWTRKGLYAFRFEVKTKGGPAITAKEAANHVFSSKTVNWGWQSFARRDTLFYGAPTVRANDSFTVTCTVSSGACPPAGTWLNLYGNLPSTASTPANAFASSGAGWKGSEGGWKGLGGGNGAMAGARKLVPKSVVNSFGSLFDDETYSDVEFWLPTRRRRGRKSHVRGESERQDLSRELATQVKEQEFTTTNTTTTAVVPFTSPIITSGTALTTSLSNDTEMLSVTSPSNTSEPIPTEQAMATEQPEVSTPRAPPADPYYRKIWANKKILRRGEFFSDLLFGGFAEGNDPPPSDNGPRKTKIVIRDAAYYTWQALIYYLYTDDITFAPLASSFIPEGADSIDRPISATSASFRQIQPVPMPTSGGLNDSGAAGRRAWIKAWVAERDADGDWPANAPRPVSAKAIFRLADKLDLPSLRQRAFQHIISQLTIHNIPYEVFSQFSATYEEVRKVETSFFLQHWNEIRSSPAMRHIWSHIRSGKHQGFEEVWPYIVSNLEFVPVKPAVESGEGSGGTGMHFVGDYV</sequence>